<evidence type="ECO:0000256" key="3">
    <source>
        <dbReference type="ARBA" id="ARBA00022630"/>
    </source>
</evidence>
<evidence type="ECO:0000259" key="8">
    <source>
        <dbReference type="Pfam" id="PF02771"/>
    </source>
</evidence>
<comment type="cofactor">
    <cofactor evidence="1 5">
        <name>FAD</name>
        <dbReference type="ChEBI" id="CHEBI:57692"/>
    </cofactor>
</comment>
<keyword evidence="10" id="KW-1185">Reference proteome</keyword>
<feature type="domain" description="Acyl-CoA oxidase/dehydrogenase middle" evidence="7">
    <location>
        <begin position="121"/>
        <end position="211"/>
    </location>
</feature>
<dbReference type="GO" id="GO:0050660">
    <property type="term" value="F:flavin adenine dinucleotide binding"/>
    <property type="evidence" value="ECO:0007669"/>
    <property type="project" value="InterPro"/>
</dbReference>
<sequence length="375" mass="41759">MRLRLSAEQEQFQEDCRAFVDREVLPLANRMDREEHTQADLIRKVAEQGYLGAVIPRSYGGCQLDYISLGLMHEQTGRACSSIRSLLTVHGMVTLAIRKWGNELQKQQWLPELASGTRIGAFGLSEPNIGTDAKSIETTAELVNGRYVLNGRKKWITYGQIANLFLIFARCEGQPTAFLVERDSKGFTANAIDGILGTKASMLAELHLDNCEVPAENLLGRIGMGLSFVGTHCLDYGRFSIAFGAVGIGQGCLEDSLEYTSNRKQFGVVLREHQLIQKMITEMIVNVEAARLLCHQAAYLADLADPDFMMASWKAKYFATSILRKITSDAVQIQGAFGCSTDSNAQRYFRDAKIMEIIEGTTQMHEMIIARHAYI</sequence>
<comment type="caution">
    <text evidence="9">The sequence shown here is derived from an EMBL/GenBank/DDBJ whole genome shotgun (WGS) entry which is preliminary data.</text>
</comment>
<keyword evidence="3 5" id="KW-0285">Flavoprotein</keyword>
<dbReference type="EMBL" id="JAVYAA010000002">
    <property type="protein sequence ID" value="MDT8977079.1"/>
    <property type="molecule type" value="Genomic_DNA"/>
</dbReference>
<evidence type="ECO:0000256" key="5">
    <source>
        <dbReference type="RuleBase" id="RU362125"/>
    </source>
</evidence>
<dbReference type="InterPro" id="IPR009075">
    <property type="entry name" value="AcylCo_DH/oxidase_C"/>
</dbReference>
<dbReference type="InterPro" id="IPR037069">
    <property type="entry name" value="AcylCoA_DH/ox_N_sf"/>
</dbReference>
<keyword evidence="5" id="KW-0560">Oxidoreductase</keyword>
<protein>
    <submittedName>
        <fullName evidence="9">Acyl-CoA dehydrogenase family protein</fullName>
    </submittedName>
</protein>
<dbReference type="Gene3D" id="2.40.110.10">
    <property type="entry name" value="Butyryl-CoA Dehydrogenase, subunit A, domain 2"/>
    <property type="match status" value="1"/>
</dbReference>
<evidence type="ECO:0000259" key="6">
    <source>
        <dbReference type="Pfam" id="PF00441"/>
    </source>
</evidence>
<accession>A0AAJ2JZ35</accession>
<dbReference type="InterPro" id="IPR046373">
    <property type="entry name" value="Acyl-CoA_Oxase/DH_mid-dom_sf"/>
</dbReference>
<dbReference type="PIRSF" id="PIRSF016578">
    <property type="entry name" value="HsaA"/>
    <property type="match status" value="1"/>
</dbReference>
<feature type="domain" description="Acyl-CoA dehydrogenase/oxidase N-terminal" evidence="8">
    <location>
        <begin position="6"/>
        <end position="116"/>
    </location>
</feature>
<evidence type="ECO:0000256" key="1">
    <source>
        <dbReference type="ARBA" id="ARBA00001974"/>
    </source>
</evidence>
<dbReference type="InterPro" id="IPR006091">
    <property type="entry name" value="Acyl-CoA_Oxase/DH_mid-dom"/>
</dbReference>
<evidence type="ECO:0000313" key="9">
    <source>
        <dbReference type="EMBL" id="MDT8977079.1"/>
    </source>
</evidence>
<feature type="domain" description="Acyl-CoA dehydrogenase/oxidase C-terminal" evidence="6">
    <location>
        <begin position="225"/>
        <end position="373"/>
    </location>
</feature>
<evidence type="ECO:0000256" key="2">
    <source>
        <dbReference type="ARBA" id="ARBA00009347"/>
    </source>
</evidence>
<dbReference type="SUPFAM" id="SSF47203">
    <property type="entry name" value="Acyl-CoA dehydrogenase C-terminal domain-like"/>
    <property type="match status" value="1"/>
</dbReference>
<dbReference type="InterPro" id="IPR009100">
    <property type="entry name" value="AcylCoA_DH/oxidase_NM_dom_sf"/>
</dbReference>
<dbReference type="PANTHER" id="PTHR43884">
    <property type="entry name" value="ACYL-COA DEHYDROGENASE"/>
    <property type="match status" value="1"/>
</dbReference>
<gene>
    <name evidence="9" type="ORF">RQP50_12580</name>
</gene>
<dbReference type="Proteomes" id="UP001250538">
    <property type="component" value="Unassembled WGS sequence"/>
</dbReference>
<dbReference type="Pfam" id="PF02770">
    <property type="entry name" value="Acyl-CoA_dh_M"/>
    <property type="match status" value="1"/>
</dbReference>
<dbReference type="InterPro" id="IPR036250">
    <property type="entry name" value="AcylCo_DH-like_C"/>
</dbReference>
<dbReference type="FunFam" id="1.20.140.10:FF:000004">
    <property type="entry name" value="Acyl-CoA dehydrogenase FadE25"/>
    <property type="match status" value="1"/>
</dbReference>
<evidence type="ECO:0000259" key="7">
    <source>
        <dbReference type="Pfam" id="PF02770"/>
    </source>
</evidence>
<reference evidence="10" key="1">
    <citation type="submission" date="2023-09" db="EMBL/GenBank/DDBJ databases">
        <title>Paenibacillus sp. chi10 Genome sequencing and assembly.</title>
        <authorList>
            <person name="Kim I."/>
        </authorList>
    </citation>
    <scope>NUCLEOTIDE SEQUENCE [LARGE SCALE GENOMIC DNA]</scope>
    <source>
        <strain evidence="10">chi10</strain>
    </source>
</reference>
<dbReference type="Pfam" id="PF00441">
    <property type="entry name" value="Acyl-CoA_dh_1"/>
    <property type="match status" value="1"/>
</dbReference>
<dbReference type="GO" id="GO:0003995">
    <property type="term" value="F:acyl-CoA dehydrogenase activity"/>
    <property type="evidence" value="ECO:0007669"/>
    <property type="project" value="TreeGrafter"/>
</dbReference>
<evidence type="ECO:0000313" key="10">
    <source>
        <dbReference type="Proteomes" id="UP001250538"/>
    </source>
</evidence>
<dbReference type="Gene3D" id="1.20.140.10">
    <property type="entry name" value="Butyryl-CoA Dehydrogenase, subunit A, domain 3"/>
    <property type="match status" value="1"/>
</dbReference>
<comment type="similarity">
    <text evidence="2 5">Belongs to the acyl-CoA dehydrogenase family.</text>
</comment>
<dbReference type="AlphaFoldDB" id="A0AAJ2JZ35"/>
<dbReference type="Gene3D" id="1.10.540.10">
    <property type="entry name" value="Acyl-CoA dehydrogenase/oxidase, N-terminal domain"/>
    <property type="match status" value="1"/>
</dbReference>
<evidence type="ECO:0000256" key="4">
    <source>
        <dbReference type="ARBA" id="ARBA00022827"/>
    </source>
</evidence>
<dbReference type="Pfam" id="PF02771">
    <property type="entry name" value="Acyl-CoA_dh_N"/>
    <property type="match status" value="1"/>
</dbReference>
<dbReference type="PANTHER" id="PTHR43884:SF12">
    <property type="entry name" value="ISOVALERYL-COA DEHYDROGENASE, MITOCHONDRIAL-RELATED"/>
    <property type="match status" value="1"/>
</dbReference>
<organism evidence="9 10">
    <name type="scientific">Paenibacillus suaedae</name>
    <dbReference type="NCBI Taxonomy" id="3077233"/>
    <lineage>
        <taxon>Bacteria</taxon>
        <taxon>Bacillati</taxon>
        <taxon>Bacillota</taxon>
        <taxon>Bacilli</taxon>
        <taxon>Bacillales</taxon>
        <taxon>Paenibacillaceae</taxon>
        <taxon>Paenibacillus</taxon>
    </lineage>
</organism>
<name>A0AAJ2JZ35_9BACL</name>
<dbReference type="InterPro" id="IPR013786">
    <property type="entry name" value="AcylCoA_DH/ox_N"/>
</dbReference>
<dbReference type="RefSeq" id="WP_072728938.1">
    <property type="nucleotide sequence ID" value="NZ_JAVYAA010000002.1"/>
</dbReference>
<proteinExistence type="inferred from homology"/>
<dbReference type="SUPFAM" id="SSF56645">
    <property type="entry name" value="Acyl-CoA dehydrogenase NM domain-like"/>
    <property type="match status" value="1"/>
</dbReference>
<dbReference type="FunFam" id="1.10.540.10:FF:000026">
    <property type="entry name" value="Acyl-CoA dehydrogenase medium chain"/>
    <property type="match status" value="1"/>
</dbReference>
<keyword evidence="4 5" id="KW-0274">FAD</keyword>